<keyword evidence="3 5" id="KW-1133">Transmembrane helix</keyword>
<name>A0A5N6DIJ5_ASPPA</name>
<feature type="transmembrane region" description="Helical" evidence="5">
    <location>
        <begin position="173"/>
        <end position="198"/>
    </location>
</feature>
<evidence type="ECO:0000313" key="6">
    <source>
        <dbReference type="EMBL" id="KAB8203960.1"/>
    </source>
</evidence>
<dbReference type="PANTHER" id="PTHR42723:SF1">
    <property type="entry name" value="CHLOROPHYLL SYNTHASE, CHLOROPLASTIC"/>
    <property type="match status" value="1"/>
</dbReference>
<dbReference type="GO" id="GO:0016765">
    <property type="term" value="F:transferase activity, transferring alkyl or aryl (other than methyl) groups"/>
    <property type="evidence" value="ECO:0007669"/>
    <property type="project" value="InterPro"/>
</dbReference>
<dbReference type="InterPro" id="IPR050475">
    <property type="entry name" value="Prenyltransferase_related"/>
</dbReference>
<dbReference type="PANTHER" id="PTHR42723">
    <property type="entry name" value="CHLOROPHYLL SYNTHASE"/>
    <property type="match status" value="1"/>
</dbReference>
<evidence type="ECO:0000313" key="7">
    <source>
        <dbReference type="Proteomes" id="UP000326532"/>
    </source>
</evidence>
<evidence type="ECO:0000256" key="5">
    <source>
        <dbReference type="SAM" id="Phobius"/>
    </source>
</evidence>
<proteinExistence type="predicted"/>
<keyword evidence="4 5" id="KW-0472">Membrane</keyword>
<keyword evidence="2 5" id="KW-0812">Transmembrane</keyword>
<keyword evidence="7" id="KW-1185">Reference proteome</keyword>
<accession>A0A5N6DIJ5</accession>
<sequence length="213" mass="24189">MTPSLSLCCLCNMYCVDIPNQTTSVAEDRANKPNRPIPSRLLSLRGAYIHWAFSWTLSPVMTWIFVGAWAAFDFMWLEMWILFCYVYPKPSPWFFWNEFAAIANFAISRLVNICVYQGVPELSVGVGLDIIVLCWVMSTIHLQEFHDIQGDRISGRRTLPLVLGPVGRTRLRIATAIFICCGGMWVLASAFGFVDFYLTHVLPLTSLLHCSRP</sequence>
<protein>
    <submittedName>
        <fullName evidence="6">UbiA prenyltransferase family</fullName>
    </submittedName>
</protein>
<gene>
    <name evidence="6" type="ORF">BDV34DRAFT_125995</name>
</gene>
<dbReference type="Pfam" id="PF01040">
    <property type="entry name" value="UbiA"/>
    <property type="match status" value="1"/>
</dbReference>
<dbReference type="InterPro" id="IPR044878">
    <property type="entry name" value="UbiA_sf"/>
</dbReference>
<dbReference type="Proteomes" id="UP000326532">
    <property type="component" value="Unassembled WGS sequence"/>
</dbReference>
<evidence type="ECO:0000256" key="1">
    <source>
        <dbReference type="ARBA" id="ARBA00004141"/>
    </source>
</evidence>
<dbReference type="Gene3D" id="1.10.357.140">
    <property type="entry name" value="UbiA prenyltransferase"/>
    <property type="match status" value="1"/>
</dbReference>
<dbReference type="AlphaFoldDB" id="A0A5N6DIJ5"/>
<dbReference type="OMA" id="VEAWNIS"/>
<comment type="subcellular location">
    <subcellularLocation>
        <location evidence="1">Membrane</location>
        <topology evidence="1">Multi-pass membrane protein</topology>
    </subcellularLocation>
</comment>
<dbReference type="GO" id="GO:0016020">
    <property type="term" value="C:membrane"/>
    <property type="evidence" value="ECO:0007669"/>
    <property type="project" value="UniProtKB-SubCell"/>
</dbReference>
<evidence type="ECO:0000256" key="4">
    <source>
        <dbReference type="ARBA" id="ARBA00023136"/>
    </source>
</evidence>
<evidence type="ECO:0000256" key="3">
    <source>
        <dbReference type="ARBA" id="ARBA00022989"/>
    </source>
</evidence>
<dbReference type="EMBL" id="ML734985">
    <property type="protein sequence ID" value="KAB8203960.1"/>
    <property type="molecule type" value="Genomic_DNA"/>
</dbReference>
<evidence type="ECO:0000256" key="2">
    <source>
        <dbReference type="ARBA" id="ARBA00022692"/>
    </source>
</evidence>
<dbReference type="VEuPathDB" id="FungiDB:BDV34DRAFT_125995"/>
<dbReference type="InterPro" id="IPR000537">
    <property type="entry name" value="UbiA_prenyltransferase"/>
</dbReference>
<organism evidence="6 7">
    <name type="scientific">Aspergillus parasiticus</name>
    <dbReference type="NCBI Taxonomy" id="5067"/>
    <lineage>
        <taxon>Eukaryota</taxon>
        <taxon>Fungi</taxon>
        <taxon>Dikarya</taxon>
        <taxon>Ascomycota</taxon>
        <taxon>Pezizomycotina</taxon>
        <taxon>Eurotiomycetes</taxon>
        <taxon>Eurotiomycetidae</taxon>
        <taxon>Eurotiales</taxon>
        <taxon>Aspergillaceae</taxon>
        <taxon>Aspergillus</taxon>
        <taxon>Aspergillus subgen. Circumdati</taxon>
    </lineage>
</organism>
<keyword evidence="6" id="KW-0808">Transferase</keyword>
<reference evidence="6 7" key="1">
    <citation type="submission" date="2019-04" db="EMBL/GenBank/DDBJ databases">
        <title>Fungal friends and foes A comparative genomics study of 23 Aspergillus species from section Flavi.</title>
        <authorList>
            <consortium name="DOE Joint Genome Institute"/>
            <person name="Kjaerbolling I."/>
            <person name="Vesth T.C."/>
            <person name="Frisvad J.C."/>
            <person name="Nybo J.L."/>
            <person name="Theobald S."/>
            <person name="Kildgaard S."/>
            <person name="Petersen T.I."/>
            <person name="Kuo A."/>
            <person name="Sato A."/>
            <person name="Lyhne E.K."/>
            <person name="Kogle M.E."/>
            <person name="Wiebenga A."/>
            <person name="Kun R.S."/>
            <person name="Lubbers R.J."/>
            <person name="Makela M.R."/>
            <person name="Barry K."/>
            <person name="Chovatia M."/>
            <person name="Clum A."/>
            <person name="Daum C."/>
            <person name="Haridas S."/>
            <person name="He G."/>
            <person name="LaButti K."/>
            <person name="Lipzen A."/>
            <person name="Mondo S."/>
            <person name="Pangilinan J."/>
            <person name="Riley R."/>
            <person name="Salamov A."/>
            <person name="Simmons B.A."/>
            <person name="Magnuson J.K."/>
            <person name="Henrissat B."/>
            <person name="Mortensen U.H."/>
            <person name="Larsen T.O."/>
            <person name="De vries R.P."/>
            <person name="Grigoriev I.V."/>
            <person name="Machida M."/>
            <person name="Baker S.E."/>
            <person name="Andersen M.R."/>
        </authorList>
    </citation>
    <scope>NUCLEOTIDE SEQUENCE [LARGE SCALE GENOMIC DNA]</scope>
    <source>
        <strain evidence="6 7">CBS 117618</strain>
    </source>
</reference>